<keyword evidence="1" id="KW-0472">Membrane</keyword>
<dbReference type="Gene3D" id="3.90.176.10">
    <property type="entry name" value="Toxin ADP-ribosyltransferase, Chain A, domain 1"/>
    <property type="match status" value="1"/>
</dbReference>
<feature type="transmembrane region" description="Helical" evidence="1">
    <location>
        <begin position="255"/>
        <end position="279"/>
    </location>
</feature>
<reference evidence="2 3" key="1">
    <citation type="submission" date="2017-10" db="EMBL/GenBank/DDBJ databases">
        <title>Comparative genomics between pathogenic Norcardia.</title>
        <authorList>
            <person name="Zeng L."/>
        </authorList>
    </citation>
    <scope>NUCLEOTIDE SEQUENCE [LARGE SCALE GENOMIC DNA]</scope>
    <source>
        <strain evidence="2 3">NC_YFY_NT001</strain>
    </source>
</reference>
<protein>
    <submittedName>
        <fullName evidence="2">Uncharacterized protein</fullName>
    </submittedName>
</protein>
<keyword evidence="1" id="KW-0812">Transmembrane</keyword>
<evidence type="ECO:0000256" key="1">
    <source>
        <dbReference type="SAM" id="Phobius"/>
    </source>
</evidence>
<organism evidence="2 3">
    <name type="scientific">Nocardia terpenica</name>
    <dbReference type="NCBI Taxonomy" id="455432"/>
    <lineage>
        <taxon>Bacteria</taxon>
        <taxon>Bacillati</taxon>
        <taxon>Actinomycetota</taxon>
        <taxon>Actinomycetes</taxon>
        <taxon>Mycobacteriales</taxon>
        <taxon>Nocardiaceae</taxon>
        <taxon>Nocardia</taxon>
    </lineage>
</organism>
<evidence type="ECO:0000313" key="2">
    <source>
        <dbReference type="EMBL" id="ATL66167.1"/>
    </source>
</evidence>
<proteinExistence type="predicted"/>
<dbReference type="AlphaFoldDB" id="A0A291RFN4"/>
<dbReference type="KEGG" id="ntp:CRH09_08030"/>
<evidence type="ECO:0000313" key="3">
    <source>
        <dbReference type="Proteomes" id="UP000221961"/>
    </source>
</evidence>
<dbReference type="EMBL" id="CP023778">
    <property type="protein sequence ID" value="ATL66167.1"/>
    <property type="molecule type" value="Genomic_DNA"/>
</dbReference>
<sequence length="426" mass="44967">MTRLAIESQVFYDAATALHNAGSALFTEVDGKWGALGDCAHMAGTYEEAVKWADSYDKRSTEALQAAINAALAIDKYAGVLRQLGFNHAQAEYDATSGDDKGAPPTMPAAPAPAVYTCRIPIPSAGGPGNGLVDNVGLKLVEKIGLIVPNGDTGKLGSVATAWTQLQTAQAIAQLPAELNRIAGLFDVIISPEVEFITADIGRLRTSADTIAGAFGALAGACNTHKSALDELRAKIVKQLEDLISELEKMMAVTIALNVATSLLTLGVGAIAVTSAAIATAARWAMPIRDAIVAWKLEKNIEKGVIIEEDLAATSKSLADVEKMVDDIKPADFNPGAKLPDPATRVDPAGWTQKDTAALTDYTSSGGRELNAAIRDGRIKDSDALQFRTDNINEALSKLPDYRGPVTRRVEDLPPECFSDPARIST</sequence>
<name>A0A291RFN4_9NOCA</name>
<accession>A0A291RFN4</accession>
<gene>
    <name evidence="2" type="ORF">CRH09_08030</name>
</gene>
<dbReference type="Proteomes" id="UP000221961">
    <property type="component" value="Chromosome"/>
</dbReference>
<dbReference type="SUPFAM" id="SSF56399">
    <property type="entry name" value="ADP-ribosylation"/>
    <property type="match status" value="1"/>
</dbReference>
<keyword evidence="1" id="KW-1133">Transmembrane helix</keyword>